<dbReference type="Proteomes" id="UP001062846">
    <property type="component" value="Chromosome 13"/>
</dbReference>
<evidence type="ECO:0000313" key="2">
    <source>
        <dbReference type="Proteomes" id="UP001062846"/>
    </source>
</evidence>
<sequence length="152" mass="16818">MHRPTAASEVGLDKTLQDHRRGGPGVLYLHEDSRLRIIYRDLKASNILLDGDKNAKISDFGTARIFGVDQTQGNTKRPVETLQSKPQSPRRIPSKTRVWSFNSVSKHFAFEAVRSDSVGREGGTTTVRVLRKGKSETTVLILEIPAATAYDG</sequence>
<protein>
    <submittedName>
        <fullName evidence="1">Uncharacterized protein</fullName>
    </submittedName>
</protein>
<comment type="caution">
    <text evidence="1">The sequence shown here is derived from an EMBL/GenBank/DDBJ whole genome shotgun (WGS) entry which is preliminary data.</text>
</comment>
<keyword evidence="2" id="KW-1185">Reference proteome</keyword>
<name>A0ACC0L9K0_RHOML</name>
<proteinExistence type="predicted"/>
<accession>A0ACC0L9K0</accession>
<evidence type="ECO:0000313" key="1">
    <source>
        <dbReference type="EMBL" id="KAI8525210.1"/>
    </source>
</evidence>
<dbReference type="EMBL" id="CM046400">
    <property type="protein sequence ID" value="KAI8525210.1"/>
    <property type="molecule type" value="Genomic_DNA"/>
</dbReference>
<gene>
    <name evidence="1" type="ORF">RHMOL_Rhmol13G0211900</name>
</gene>
<reference evidence="1" key="1">
    <citation type="submission" date="2022-02" db="EMBL/GenBank/DDBJ databases">
        <title>Plant Genome Project.</title>
        <authorList>
            <person name="Zhang R.-G."/>
        </authorList>
    </citation>
    <scope>NUCLEOTIDE SEQUENCE</scope>
    <source>
        <strain evidence="1">AT1</strain>
    </source>
</reference>
<organism evidence="1 2">
    <name type="scientific">Rhododendron molle</name>
    <name type="common">Chinese azalea</name>
    <name type="synonym">Azalea mollis</name>
    <dbReference type="NCBI Taxonomy" id="49168"/>
    <lineage>
        <taxon>Eukaryota</taxon>
        <taxon>Viridiplantae</taxon>
        <taxon>Streptophyta</taxon>
        <taxon>Embryophyta</taxon>
        <taxon>Tracheophyta</taxon>
        <taxon>Spermatophyta</taxon>
        <taxon>Magnoliopsida</taxon>
        <taxon>eudicotyledons</taxon>
        <taxon>Gunneridae</taxon>
        <taxon>Pentapetalae</taxon>
        <taxon>asterids</taxon>
        <taxon>Ericales</taxon>
        <taxon>Ericaceae</taxon>
        <taxon>Ericoideae</taxon>
        <taxon>Rhodoreae</taxon>
        <taxon>Rhododendron</taxon>
    </lineage>
</organism>